<dbReference type="InterPro" id="IPR005135">
    <property type="entry name" value="Endo/exonuclease/phosphatase"/>
</dbReference>
<dbReference type="GO" id="GO:0008311">
    <property type="term" value="F:double-stranded DNA 3'-5' DNA exonuclease activity"/>
    <property type="evidence" value="ECO:0007669"/>
    <property type="project" value="TreeGrafter"/>
</dbReference>
<keyword evidence="4 5" id="KW-0460">Magnesium</keyword>
<dbReference type="PANTHER" id="PTHR22748">
    <property type="entry name" value="AP ENDONUCLEASE"/>
    <property type="match status" value="1"/>
</dbReference>
<evidence type="ECO:0000256" key="5">
    <source>
        <dbReference type="PIRSR" id="PIRSR604808-2"/>
    </source>
</evidence>
<dbReference type="GO" id="GO:0008270">
    <property type="term" value="F:zinc ion binding"/>
    <property type="evidence" value="ECO:0007669"/>
    <property type="project" value="UniProtKB-KW"/>
</dbReference>
<evidence type="ECO:0000256" key="8">
    <source>
        <dbReference type="SAM" id="Phobius"/>
    </source>
</evidence>
<sequence length="421" mass="48356">MAGSCFHCDNLGHYSKNCPTLKSEGVNLIPACPSSKILVPEEQVFGRPRNIPNMLNTRNNDALRSTASHGIGNKGKEIEVEKHVLLATSIAPVKVNVYKRREGETLVKDPPRRNGEETGKRVVDNDTDLLPCLIKRRCFEESGANFNLVIQLLLLMKPTLLLLLMIIATWNIQGLGQYGKWTRLWRWIIRHQLDIAAIQEHKKHDHAGMLMHTRDFQLRYSGLKNGHSGCLFIIKKDIPFQVLFDDPHGRFLVIHLLMQDISYICINVYAQNSPLERVKTWENILQAVRSSEQLQLWDNACILMCRDFNMVERDTYCTTSPSLISSREKRSWSEILDSLNCKDLWGFIGGHMLRYTFHSKSHRKTMSRLDRCYYSHTSTLSPVSKLWIDSTILLSDHNPLLLSLCDSNWTACIPDKFIGFH</sequence>
<keyword evidence="11" id="KW-1185">Reference proteome</keyword>
<comment type="caution">
    <text evidence="10">The sequence shown here is derived from an EMBL/GenBank/DDBJ whole genome shotgun (WGS) entry which is preliminary data.</text>
</comment>
<dbReference type="GO" id="GO:0008081">
    <property type="term" value="F:phosphoric diester hydrolase activity"/>
    <property type="evidence" value="ECO:0007669"/>
    <property type="project" value="TreeGrafter"/>
</dbReference>
<comment type="cofactor">
    <cofactor evidence="5">
        <name>Mg(2+)</name>
        <dbReference type="ChEBI" id="CHEBI:18420"/>
    </cofactor>
    <cofactor evidence="5">
        <name>Mn(2+)</name>
        <dbReference type="ChEBI" id="CHEBI:29035"/>
    </cofactor>
    <text evidence="5">Probably binds two magnesium or manganese ions per subunit.</text>
</comment>
<dbReference type="InterPro" id="IPR004808">
    <property type="entry name" value="AP_endonuc_1"/>
</dbReference>
<keyword evidence="8" id="KW-0812">Transmembrane</keyword>
<dbReference type="Pfam" id="PF03372">
    <property type="entry name" value="Exo_endo_phos"/>
    <property type="match status" value="1"/>
</dbReference>
<evidence type="ECO:0000256" key="6">
    <source>
        <dbReference type="PIRSR" id="PIRSR604808-3"/>
    </source>
</evidence>
<dbReference type="Gene3D" id="4.10.60.10">
    <property type="entry name" value="Zinc finger, CCHC-type"/>
    <property type="match status" value="1"/>
</dbReference>
<dbReference type="Pfam" id="PF00098">
    <property type="entry name" value="zf-CCHC"/>
    <property type="match status" value="1"/>
</dbReference>
<evidence type="ECO:0000313" key="10">
    <source>
        <dbReference type="EMBL" id="KAH7440303.1"/>
    </source>
</evidence>
<dbReference type="Proteomes" id="UP000825935">
    <property type="component" value="Chromosome 4"/>
</dbReference>
<accession>A0A8T2V2Y7</accession>
<feature type="transmembrane region" description="Helical" evidence="8">
    <location>
        <begin position="148"/>
        <end position="170"/>
    </location>
</feature>
<dbReference type="GO" id="GO:0003676">
    <property type="term" value="F:nucleic acid binding"/>
    <property type="evidence" value="ECO:0007669"/>
    <property type="project" value="InterPro"/>
</dbReference>
<dbReference type="InterPro" id="IPR001878">
    <property type="entry name" value="Znf_CCHC"/>
</dbReference>
<dbReference type="EMBL" id="CM035409">
    <property type="protein sequence ID" value="KAH7440303.1"/>
    <property type="molecule type" value="Genomic_DNA"/>
</dbReference>
<proteinExistence type="inferred from homology"/>
<dbReference type="GO" id="GO:0006284">
    <property type="term" value="P:base-excision repair"/>
    <property type="evidence" value="ECO:0007669"/>
    <property type="project" value="TreeGrafter"/>
</dbReference>
<evidence type="ECO:0000259" key="9">
    <source>
        <dbReference type="PROSITE" id="PS50158"/>
    </source>
</evidence>
<organism evidence="10 11">
    <name type="scientific">Ceratopteris richardii</name>
    <name type="common">Triangle waterfern</name>
    <dbReference type="NCBI Taxonomy" id="49495"/>
    <lineage>
        <taxon>Eukaryota</taxon>
        <taxon>Viridiplantae</taxon>
        <taxon>Streptophyta</taxon>
        <taxon>Embryophyta</taxon>
        <taxon>Tracheophyta</taxon>
        <taxon>Polypodiopsida</taxon>
        <taxon>Polypodiidae</taxon>
        <taxon>Polypodiales</taxon>
        <taxon>Pteridineae</taxon>
        <taxon>Pteridaceae</taxon>
        <taxon>Parkerioideae</taxon>
        <taxon>Ceratopteris</taxon>
    </lineage>
</organism>
<evidence type="ECO:0000256" key="4">
    <source>
        <dbReference type="ARBA" id="ARBA00022842"/>
    </source>
</evidence>
<keyword evidence="3" id="KW-0378">Hydrolase</keyword>
<feature type="domain" description="CCHC-type" evidence="9">
    <location>
        <begin position="5"/>
        <end position="19"/>
    </location>
</feature>
<evidence type="ECO:0000256" key="2">
    <source>
        <dbReference type="ARBA" id="ARBA00022723"/>
    </source>
</evidence>
<evidence type="ECO:0000256" key="1">
    <source>
        <dbReference type="ARBA" id="ARBA00007092"/>
    </source>
</evidence>
<feature type="binding site" evidence="5">
    <location>
        <position position="307"/>
    </location>
    <ligand>
        <name>Mg(2+)</name>
        <dbReference type="ChEBI" id="CHEBI:18420"/>
        <label>1</label>
    </ligand>
</feature>
<evidence type="ECO:0000313" key="11">
    <source>
        <dbReference type="Proteomes" id="UP000825935"/>
    </source>
</evidence>
<evidence type="ECO:0000256" key="7">
    <source>
        <dbReference type="PROSITE-ProRule" id="PRU00047"/>
    </source>
</evidence>
<dbReference type="GO" id="GO:0005634">
    <property type="term" value="C:nucleus"/>
    <property type="evidence" value="ECO:0007669"/>
    <property type="project" value="TreeGrafter"/>
</dbReference>
<feature type="binding site" evidence="5">
    <location>
        <position position="171"/>
    </location>
    <ligand>
        <name>Mg(2+)</name>
        <dbReference type="ChEBI" id="CHEBI:18420"/>
        <label>1</label>
    </ligand>
</feature>
<keyword evidence="5" id="KW-0464">Manganese</keyword>
<feature type="binding site" evidence="5">
    <location>
        <position position="309"/>
    </location>
    <ligand>
        <name>Mg(2+)</name>
        <dbReference type="ChEBI" id="CHEBI:18420"/>
        <label>2</label>
    </ligand>
</feature>
<dbReference type="PANTHER" id="PTHR22748:SF6">
    <property type="entry name" value="DNA-(APURINIC OR APYRIMIDINIC SITE) ENDONUCLEASE"/>
    <property type="match status" value="1"/>
</dbReference>
<keyword evidence="2 5" id="KW-0479">Metal-binding</keyword>
<reference evidence="10" key="1">
    <citation type="submission" date="2021-08" db="EMBL/GenBank/DDBJ databases">
        <title>WGS assembly of Ceratopteris richardii.</title>
        <authorList>
            <person name="Marchant D.B."/>
            <person name="Chen G."/>
            <person name="Jenkins J."/>
            <person name="Shu S."/>
            <person name="Leebens-Mack J."/>
            <person name="Grimwood J."/>
            <person name="Schmutz J."/>
            <person name="Soltis P."/>
            <person name="Soltis D."/>
            <person name="Chen Z.-H."/>
        </authorList>
    </citation>
    <scope>NUCLEOTIDE SEQUENCE</scope>
    <source>
        <strain evidence="10">Whitten #5841</strain>
        <tissue evidence="10">Leaf</tissue>
    </source>
</reference>
<feature type="binding site" evidence="5">
    <location>
        <position position="200"/>
    </location>
    <ligand>
        <name>Mg(2+)</name>
        <dbReference type="ChEBI" id="CHEBI:18420"/>
        <label>1</label>
    </ligand>
</feature>
<dbReference type="GO" id="GO:0003906">
    <property type="term" value="F:DNA-(apurinic or apyrimidinic site) endonuclease activity"/>
    <property type="evidence" value="ECO:0007669"/>
    <property type="project" value="TreeGrafter"/>
</dbReference>
<dbReference type="Gene3D" id="3.60.10.10">
    <property type="entry name" value="Endonuclease/exonuclease/phosphatase"/>
    <property type="match status" value="1"/>
</dbReference>
<keyword evidence="8" id="KW-0472">Membrane</keyword>
<dbReference type="InterPro" id="IPR036691">
    <property type="entry name" value="Endo/exonu/phosph_ase_sf"/>
</dbReference>
<keyword evidence="7" id="KW-0863">Zinc-finger</keyword>
<feature type="site" description="Interaction with DNA substrate" evidence="6">
    <location>
        <position position="309"/>
    </location>
</feature>
<gene>
    <name evidence="10" type="ORF">KP509_04G100400</name>
</gene>
<comment type="similarity">
    <text evidence="1">Belongs to the DNA repair enzymes AP/ExoA family.</text>
</comment>
<protein>
    <recommendedName>
        <fullName evidence="9">CCHC-type domain-containing protein</fullName>
    </recommendedName>
</protein>
<keyword evidence="7" id="KW-0862">Zinc</keyword>
<dbReference type="SUPFAM" id="SSF56219">
    <property type="entry name" value="DNase I-like"/>
    <property type="match status" value="1"/>
</dbReference>
<dbReference type="SUPFAM" id="SSF57756">
    <property type="entry name" value="Retrovirus zinc finger-like domains"/>
    <property type="match status" value="1"/>
</dbReference>
<dbReference type="InterPro" id="IPR036875">
    <property type="entry name" value="Znf_CCHC_sf"/>
</dbReference>
<dbReference type="AlphaFoldDB" id="A0A8T2V2Y7"/>
<name>A0A8T2V2Y7_CERRI</name>
<keyword evidence="8" id="KW-1133">Transmembrane helix</keyword>
<evidence type="ECO:0000256" key="3">
    <source>
        <dbReference type="ARBA" id="ARBA00022801"/>
    </source>
</evidence>
<dbReference type="PROSITE" id="PS50158">
    <property type="entry name" value="ZF_CCHC"/>
    <property type="match status" value="1"/>
</dbReference>